<reference evidence="4 5" key="1">
    <citation type="submission" date="2016-08" db="EMBL/GenBank/DDBJ databases">
        <title>The complete genome of Streptomyces subrutilus 10-1-1.</title>
        <authorList>
            <person name="Chen X."/>
        </authorList>
    </citation>
    <scope>NUCLEOTIDE SEQUENCE [LARGE SCALE GENOMIC DNA]</scope>
    <source>
        <strain evidence="4 5">10-1-1</strain>
    </source>
</reference>
<keyword evidence="1" id="KW-0175">Coiled coil</keyword>
<dbReference type="CDD" id="cd00081">
    <property type="entry name" value="Hint"/>
    <property type="match status" value="1"/>
</dbReference>
<evidence type="ECO:0000259" key="3">
    <source>
        <dbReference type="SMART" id="SM00306"/>
    </source>
</evidence>
<dbReference type="SUPFAM" id="SSF51294">
    <property type="entry name" value="Hedgehog/intein (Hint) domain"/>
    <property type="match status" value="1"/>
</dbReference>
<dbReference type="Gene3D" id="2.170.16.10">
    <property type="entry name" value="Hedgehog/Intein (Hint) domain"/>
    <property type="match status" value="1"/>
</dbReference>
<dbReference type="InterPro" id="IPR005506">
    <property type="entry name" value="DUF312_ALF"/>
</dbReference>
<feature type="chain" id="PRO_5009183711" description="Hint domain-containing protein" evidence="2">
    <location>
        <begin position="30"/>
        <end position="1334"/>
    </location>
</feature>
<gene>
    <name evidence="4" type="ORF">BGK67_17915</name>
</gene>
<dbReference type="PROSITE" id="PS50818">
    <property type="entry name" value="INTEIN_C_TER"/>
    <property type="match status" value="1"/>
</dbReference>
<dbReference type="InterPro" id="IPR003587">
    <property type="entry name" value="Hint_dom_N"/>
</dbReference>
<name>A0A1E5PTU1_9ACTN</name>
<dbReference type="RefSeq" id="WP_069921204.1">
    <property type="nucleotide sequence ID" value="NZ_MEHK01000001.1"/>
</dbReference>
<evidence type="ECO:0000256" key="2">
    <source>
        <dbReference type="SAM" id="SignalP"/>
    </source>
</evidence>
<feature type="coiled-coil region" evidence="1">
    <location>
        <begin position="864"/>
        <end position="891"/>
    </location>
</feature>
<dbReference type="InterPro" id="IPR036844">
    <property type="entry name" value="Hint_dom_sf"/>
</dbReference>
<feature type="signal peptide" evidence="2">
    <location>
        <begin position="1"/>
        <end position="29"/>
    </location>
</feature>
<dbReference type="Proteomes" id="UP000095705">
    <property type="component" value="Unassembled WGS sequence"/>
</dbReference>
<evidence type="ECO:0000313" key="5">
    <source>
        <dbReference type="Proteomes" id="UP000095705"/>
    </source>
</evidence>
<dbReference type="PANTHER" id="PTHR23242">
    <property type="entry name" value="TRANSCRIPTION FACTOR HOXA13"/>
    <property type="match status" value="1"/>
</dbReference>
<dbReference type="EMBL" id="MEHK01000001">
    <property type="protein sequence ID" value="OEJ32949.1"/>
    <property type="molecule type" value="Genomic_DNA"/>
</dbReference>
<dbReference type="SMART" id="SM00306">
    <property type="entry name" value="HintN"/>
    <property type="match status" value="1"/>
</dbReference>
<feature type="domain" description="Hint" evidence="3">
    <location>
        <begin position="1073"/>
        <end position="1174"/>
    </location>
</feature>
<evidence type="ECO:0000256" key="1">
    <source>
        <dbReference type="SAM" id="Coils"/>
    </source>
</evidence>
<protein>
    <recommendedName>
        <fullName evidence="3">Hint domain-containing protein</fullName>
    </recommendedName>
</protein>
<proteinExistence type="predicted"/>
<organism evidence="4 5">
    <name type="scientific">Streptomyces subrutilus</name>
    <dbReference type="NCBI Taxonomy" id="36818"/>
    <lineage>
        <taxon>Bacteria</taxon>
        <taxon>Bacillati</taxon>
        <taxon>Actinomycetota</taxon>
        <taxon>Actinomycetes</taxon>
        <taxon>Kitasatosporales</taxon>
        <taxon>Streptomycetaceae</taxon>
        <taxon>Streptomyces</taxon>
    </lineage>
</organism>
<accession>A0A1E5PTU1</accession>
<dbReference type="STRING" id="36818.BGK67_17915"/>
<dbReference type="PANTHER" id="PTHR23242:SF9">
    <property type="entry name" value="TRANSCRIPTION FACTOR HOXA13"/>
    <property type="match status" value="1"/>
</dbReference>
<comment type="caution">
    <text evidence="4">The sequence shown here is derived from an EMBL/GenBank/DDBJ whole genome shotgun (WGS) entry which is preliminary data.</text>
</comment>
<feature type="coiled-coil region" evidence="1">
    <location>
        <begin position="942"/>
        <end position="972"/>
    </location>
</feature>
<evidence type="ECO:0000313" key="4">
    <source>
        <dbReference type="EMBL" id="OEJ32949.1"/>
    </source>
</evidence>
<dbReference type="Pfam" id="PF07591">
    <property type="entry name" value="PT-HINT"/>
    <property type="match status" value="1"/>
</dbReference>
<dbReference type="Pfam" id="PF03752">
    <property type="entry name" value="ALF"/>
    <property type="match status" value="8"/>
</dbReference>
<dbReference type="NCBIfam" id="TIGR01443">
    <property type="entry name" value="intein_Cterm"/>
    <property type="match status" value="1"/>
</dbReference>
<keyword evidence="5" id="KW-1185">Reference proteome</keyword>
<keyword evidence="2" id="KW-0732">Signal</keyword>
<sequence length="1334" mass="139628">MKRALRGFCGVVLPAALIAGLLAASPAAAADDLDEGLRPATDRTYVLALWNEGGSGIKEAAEQALLGSDADIEKFLEGKDAIQYDDDYIDASRIFTTGGPAVRAATKTALKGTPEELRTFMRSGWQKPLAEDREVEASQVINFGGPGVKEAGKTALKAGPEAVAKFLETGQYEAREVDNEVEVSKLINSGGPNMKLAGKNALRGTADDIAEFLEVGQYVARNRDQEHATVAQLTEQAKQAGLQTEAAMKKAEAAAAKAVNAADNARIAAAKAAKETAEAGKDANRAAYKAKQAAQSAREAAAAAQQAVGAANAANRAARTAAFAAAQTANAASAAANAANNAYNAAIAAAGDASKAESANRAAKDARDAALLTRTSADAAQKAGEASLAAGIAADGARTAGDHADAAATSAEEANRHAEAAGVFSAEARNAAADARRHANAAKRAANNAGALARRAAQQAFDARDAARSAAQHAENAAAAAELAAKYAGEAAQAAADARTWAEAARVAAETATKAVNTAKQVHQVALDVEKEELASRSEAALERARSEKEQTQRLISASATVARDARALDTTAEMLAAEAAKPDVDVAATAAKGRKLALDAFNLRGPWNQESAARALGGTDAEVLEYLRNGWKKAGLEEIRDRVVQLSATSPHASIRAGAVEALKGSPQQIAHFYTTGQYTAGADDLAVAVSKVTNNGGDSVKKDAKAALADGSGKALATFLEVGQYSARLSDEEVIASALVNKKDAADGTESNAEVRNAAKAALAGTPQKLHEFIVSGQYMAARKDDLTDHHRAQIGRMLAEGEIIAANAQASRWRAAEAAARANKAEADATKWAAEADKSVALATAYALDAQKSANAATKSADQAKASAVTARNAANNANRDADAAEASAAQAAFSASYARQSAKQADESAARARASAVAAGKSRDEAEAAASQAWADVKVKREAELAEAQRMAEELRKQQAEAAKNKKKPCIIPYNRDHLPPCALNQDKYEIVIGKPDAELAKLLGKAAWELSGAADIEKCIKEPSLGGCVMAAAGVLPIGKLKVAGKIYDGIESVAKGSKYAKIPPCVKHSFVAGTRVLMGDRTTRPIEQLRIGDQVLATDPETGVTGPRRVDATIYTPDDREFTDITLNRNSGDGQLTTTDHHPFWSESDKTWKNAADLSPQDTLRTPDGGAAQIGKVRHWTGLQPAYNLTVNDLHTYYVMAGRTAVLVHNTPCDVIIEDGKWDYFFGRVNSNPHNAERSAQNAYQLEAIGIRDNDLGRQVLTEFFDEAKRGSVIETYVNPKTNLTNIRTESLLYGPRGALLVRANYEVTEAGIRLTTMIPVGGRGYGK</sequence>
<dbReference type="InterPro" id="IPR030934">
    <property type="entry name" value="Intein_C"/>
</dbReference>